<dbReference type="Proteomes" id="UP000445000">
    <property type="component" value="Unassembled WGS sequence"/>
</dbReference>
<dbReference type="UniPathway" id="UPA00035">
    <property type="reaction ID" value="UER00044"/>
</dbReference>
<feature type="active site" description="Proton acceptor" evidence="8">
    <location>
        <position position="62"/>
    </location>
</feature>
<organism evidence="10 11">
    <name type="scientific">Steroidobacter agaridevorans</name>
    <dbReference type="NCBI Taxonomy" id="2695856"/>
    <lineage>
        <taxon>Bacteria</taxon>
        <taxon>Pseudomonadati</taxon>
        <taxon>Pseudomonadota</taxon>
        <taxon>Gammaproteobacteria</taxon>
        <taxon>Steroidobacterales</taxon>
        <taxon>Steroidobacteraceae</taxon>
        <taxon>Steroidobacter</taxon>
    </lineage>
</organism>
<dbReference type="SUPFAM" id="SSF51366">
    <property type="entry name" value="Ribulose-phoshate binding barrel"/>
    <property type="match status" value="1"/>
</dbReference>
<dbReference type="Gene3D" id="3.20.20.70">
    <property type="entry name" value="Aldolase class I"/>
    <property type="match status" value="1"/>
</dbReference>
<keyword evidence="3 8" id="KW-0028">Amino-acid biosynthesis</keyword>
<evidence type="ECO:0000256" key="8">
    <source>
        <dbReference type="HAMAP-Rule" id="MF_00131"/>
    </source>
</evidence>
<dbReference type="RefSeq" id="WP_161810437.1">
    <property type="nucleotide sequence ID" value="NZ_BLJN01000001.1"/>
</dbReference>
<name>A0A829Y6B4_9GAMM</name>
<comment type="similarity">
    <text evidence="8 9">Belongs to the TrpA family.</text>
</comment>
<dbReference type="HAMAP" id="MF_00131">
    <property type="entry name" value="Trp_synth_alpha"/>
    <property type="match status" value="1"/>
</dbReference>
<keyword evidence="5 8" id="KW-0057">Aromatic amino acid biosynthesis</keyword>
<dbReference type="EMBL" id="BLJN01000001">
    <property type="protein sequence ID" value="GFE78551.1"/>
    <property type="molecule type" value="Genomic_DNA"/>
</dbReference>
<evidence type="ECO:0000256" key="1">
    <source>
        <dbReference type="ARBA" id="ARBA00004733"/>
    </source>
</evidence>
<dbReference type="GO" id="GO:0004834">
    <property type="term" value="F:tryptophan synthase activity"/>
    <property type="evidence" value="ECO:0007669"/>
    <property type="project" value="UniProtKB-UniRule"/>
</dbReference>
<dbReference type="EC" id="4.2.1.20" evidence="8"/>
<reference evidence="11" key="1">
    <citation type="submission" date="2020-01" db="EMBL/GenBank/DDBJ databases">
        <title>'Steroidobacter agaridevorans' sp. nov., agar-degrading bacteria isolated from rhizosphere soils.</title>
        <authorList>
            <person name="Ikenaga M."/>
            <person name="Kataoka M."/>
            <person name="Murouchi A."/>
            <person name="Katsuragi S."/>
            <person name="Sakai M."/>
        </authorList>
    </citation>
    <scope>NUCLEOTIDE SEQUENCE [LARGE SCALE GENOMIC DNA]</scope>
    <source>
        <strain evidence="11">YU21-B</strain>
    </source>
</reference>
<evidence type="ECO:0000313" key="10">
    <source>
        <dbReference type="EMBL" id="GFE78551.1"/>
    </source>
</evidence>
<dbReference type="Pfam" id="PF00290">
    <property type="entry name" value="Trp_syntA"/>
    <property type="match status" value="1"/>
</dbReference>
<evidence type="ECO:0000256" key="6">
    <source>
        <dbReference type="ARBA" id="ARBA00023239"/>
    </source>
</evidence>
<dbReference type="InterPro" id="IPR002028">
    <property type="entry name" value="Trp_synthase_suA"/>
</dbReference>
<keyword evidence="6 8" id="KW-0456">Lyase</keyword>
<evidence type="ECO:0000256" key="7">
    <source>
        <dbReference type="ARBA" id="ARBA00049047"/>
    </source>
</evidence>
<dbReference type="PROSITE" id="PS00167">
    <property type="entry name" value="TRP_SYNTHASE_ALPHA"/>
    <property type="match status" value="1"/>
</dbReference>
<dbReference type="InterPro" id="IPR013785">
    <property type="entry name" value="Aldolase_TIM"/>
</dbReference>
<evidence type="ECO:0000256" key="4">
    <source>
        <dbReference type="ARBA" id="ARBA00022822"/>
    </source>
</evidence>
<dbReference type="PANTHER" id="PTHR43406">
    <property type="entry name" value="TRYPTOPHAN SYNTHASE, ALPHA CHAIN"/>
    <property type="match status" value="1"/>
</dbReference>
<protein>
    <recommendedName>
        <fullName evidence="8">Tryptophan synthase alpha chain</fullName>
        <ecNumber evidence="8">4.2.1.20</ecNumber>
    </recommendedName>
</protein>
<keyword evidence="11" id="KW-1185">Reference proteome</keyword>
<sequence>MPARDSISTAIRDRRETGQPALIAYITAGFPKKEGFIQQLNAVGAVADVVEVGVPFTDPMADGTTIQRSSRAALEQGVSLRWILQELTRAEVKPRAPLLLMSYLNPLLAYGIDKLPEDAARAGIAGFIVPDLPFEESHELRNALDARGLALVQFVTPVTPVERMQMLTEGSGGFIYAVTMTGTTGKNVAVPEEVLEYFARVKKISPVPVCAGFGIRSREQVQRLAPFIDGAIVGSALVEVLERGDDPAQFLRSLRE</sequence>
<keyword evidence="4 8" id="KW-0822">Tryptophan biosynthesis</keyword>
<dbReference type="PANTHER" id="PTHR43406:SF1">
    <property type="entry name" value="TRYPTOPHAN SYNTHASE ALPHA CHAIN, CHLOROPLASTIC"/>
    <property type="match status" value="1"/>
</dbReference>
<dbReference type="NCBIfam" id="TIGR00262">
    <property type="entry name" value="trpA"/>
    <property type="match status" value="1"/>
</dbReference>
<dbReference type="CDD" id="cd04724">
    <property type="entry name" value="Tryptophan_synthase_alpha"/>
    <property type="match status" value="1"/>
</dbReference>
<dbReference type="GO" id="GO:0005829">
    <property type="term" value="C:cytosol"/>
    <property type="evidence" value="ECO:0007669"/>
    <property type="project" value="TreeGrafter"/>
</dbReference>
<gene>
    <name evidence="8 10" type="primary">trpA</name>
    <name evidence="10" type="ORF">GCM10011487_05510</name>
</gene>
<comment type="catalytic activity">
    <reaction evidence="7 8">
        <text>(1S,2R)-1-C-(indol-3-yl)glycerol 3-phosphate + L-serine = D-glyceraldehyde 3-phosphate + L-tryptophan + H2O</text>
        <dbReference type="Rhea" id="RHEA:10532"/>
        <dbReference type="ChEBI" id="CHEBI:15377"/>
        <dbReference type="ChEBI" id="CHEBI:33384"/>
        <dbReference type="ChEBI" id="CHEBI:57912"/>
        <dbReference type="ChEBI" id="CHEBI:58866"/>
        <dbReference type="ChEBI" id="CHEBI:59776"/>
        <dbReference type="EC" id="4.2.1.20"/>
    </reaction>
</comment>
<comment type="subunit">
    <text evidence="2 8">Tetramer of two alpha and two beta chains.</text>
</comment>
<proteinExistence type="inferred from homology"/>
<dbReference type="InterPro" id="IPR018204">
    <property type="entry name" value="Trp_synthase_alpha_AS"/>
</dbReference>
<dbReference type="AlphaFoldDB" id="A0A829Y6B4"/>
<evidence type="ECO:0000256" key="5">
    <source>
        <dbReference type="ARBA" id="ARBA00023141"/>
    </source>
</evidence>
<comment type="caution">
    <text evidence="10">The sequence shown here is derived from an EMBL/GenBank/DDBJ whole genome shotgun (WGS) entry which is preliminary data.</text>
</comment>
<accession>A0A829Y6B4</accession>
<evidence type="ECO:0000313" key="11">
    <source>
        <dbReference type="Proteomes" id="UP000445000"/>
    </source>
</evidence>
<comment type="pathway">
    <text evidence="1 8">Amino-acid biosynthesis; L-tryptophan biosynthesis; L-tryptophan from chorismate: step 5/5.</text>
</comment>
<comment type="function">
    <text evidence="8">The alpha subunit is responsible for the aldol cleavage of indoleglycerol phosphate to indole and glyceraldehyde 3-phosphate.</text>
</comment>
<evidence type="ECO:0000256" key="2">
    <source>
        <dbReference type="ARBA" id="ARBA00011270"/>
    </source>
</evidence>
<dbReference type="InterPro" id="IPR011060">
    <property type="entry name" value="RibuloseP-bd_barrel"/>
</dbReference>
<evidence type="ECO:0000256" key="3">
    <source>
        <dbReference type="ARBA" id="ARBA00022605"/>
    </source>
</evidence>
<feature type="active site" description="Proton acceptor" evidence="8">
    <location>
        <position position="51"/>
    </location>
</feature>
<evidence type="ECO:0000256" key="9">
    <source>
        <dbReference type="RuleBase" id="RU003662"/>
    </source>
</evidence>